<dbReference type="STRING" id="747676.F4RK66"/>
<dbReference type="Proteomes" id="UP000001072">
    <property type="component" value="Unassembled WGS sequence"/>
</dbReference>
<name>F4RK66_MELLP</name>
<dbReference type="InterPro" id="IPR041539">
    <property type="entry name" value="CxC5"/>
</dbReference>
<sequence>MYRVGTPALPPTPYHLNKSQTPLSIKATGNTTITLHRHLGLFFSQANMLLSEFAIRLNEQHPNLAAHLTITDLVKFVNLASEVYDRADEALMLTSSDTRMLPFMRLALQLAIDEGDYESLWTLSFPSIPFAHINPANMIRLHGLNEDLKKNKVYEVYLTPPTHTCLVCDQSSGRQLRQRPRIDGYMYDLDGIHSAEFHTWACLDCNTYYRPSYYKTKNKQRVYYSKAQGADPHHFQVHCHFAMTHRLAMSFRQSQMLAHISNFNLVNLYNLTHFKDQQVPTHFGDQSSPKISQEVARDAVDVFSLLRRCEQRGYVLHVSAEGKDADRFLPAM</sequence>
<proteinExistence type="predicted"/>
<dbReference type="VEuPathDB" id="FungiDB:MELLADRAFT_85929"/>
<gene>
    <name evidence="2" type="ORF">MELLADRAFT_85929</name>
</gene>
<evidence type="ECO:0000313" key="2">
    <source>
        <dbReference type="EMBL" id="EGG07044.1"/>
    </source>
</evidence>
<dbReference type="InParanoid" id="F4RK66"/>
<feature type="domain" description="CxC5 like cysteine cluster associated with KDZ" evidence="1">
    <location>
        <begin position="155"/>
        <end position="273"/>
    </location>
</feature>
<dbReference type="GeneID" id="18934014"/>
<organism evidence="3">
    <name type="scientific">Melampsora larici-populina (strain 98AG31 / pathotype 3-4-7)</name>
    <name type="common">Poplar leaf rust fungus</name>
    <dbReference type="NCBI Taxonomy" id="747676"/>
    <lineage>
        <taxon>Eukaryota</taxon>
        <taxon>Fungi</taxon>
        <taxon>Dikarya</taxon>
        <taxon>Basidiomycota</taxon>
        <taxon>Pucciniomycotina</taxon>
        <taxon>Pucciniomycetes</taxon>
        <taxon>Pucciniales</taxon>
        <taxon>Melampsoraceae</taxon>
        <taxon>Melampsora</taxon>
    </lineage>
</organism>
<dbReference type="EMBL" id="GL883105">
    <property type="protein sequence ID" value="EGG07044.1"/>
    <property type="molecule type" value="Genomic_DNA"/>
</dbReference>
<keyword evidence="3" id="KW-1185">Reference proteome</keyword>
<evidence type="ECO:0000259" key="1">
    <source>
        <dbReference type="Pfam" id="PF18718"/>
    </source>
</evidence>
<dbReference type="Pfam" id="PF18718">
    <property type="entry name" value="CxC5"/>
    <property type="match status" value="1"/>
</dbReference>
<reference evidence="3" key="1">
    <citation type="journal article" date="2011" name="Proc. Natl. Acad. Sci. U.S.A.">
        <title>Obligate biotrophy features unraveled by the genomic analysis of rust fungi.</title>
        <authorList>
            <person name="Duplessis S."/>
            <person name="Cuomo C.A."/>
            <person name="Lin Y.-C."/>
            <person name="Aerts A."/>
            <person name="Tisserant E."/>
            <person name="Veneault-Fourrey C."/>
            <person name="Joly D.L."/>
            <person name="Hacquard S."/>
            <person name="Amselem J."/>
            <person name="Cantarel B.L."/>
            <person name="Chiu R."/>
            <person name="Coutinho P.M."/>
            <person name="Feau N."/>
            <person name="Field M."/>
            <person name="Frey P."/>
            <person name="Gelhaye E."/>
            <person name="Goldberg J."/>
            <person name="Grabherr M.G."/>
            <person name="Kodira C.D."/>
            <person name="Kohler A."/>
            <person name="Kuees U."/>
            <person name="Lindquist E.A."/>
            <person name="Lucas S.M."/>
            <person name="Mago R."/>
            <person name="Mauceli E."/>
            <person name="Morin E."/>
            <person name="Murat C."/>
            <person name="Pangilinan J.L."/>
            <person name="Park R."/>
            <person name="Pearson M."/>
            <person name="Quesneville H."/>
            <person name="Rouhier N."/>
            <person name="Sakthikumar S."/>
            <person name="Salamov A.A."/>
            <person name="Schmutz J."/>
            <person name="Selles B."/>
            <person name="Shapiro H."/>
            <person name="Tanguay P."/>
            <person name="Tuskan G.A."/>
            <person name="Henrissat B."/>
            <person name="Van de Peer Y."/>
            <person name="Rouze P."/>
            <person name="Ellis J.G."/>
            <person name="Dodds P.N."/>
            <person name="Schein J.E."/>
            <person name="Zhong S."/>
            <person name="Hamelin R.C."/>
            <person name="Grigoriev I.V."/>
            <person name="Szabo L.J."/>
            <person name="Martin F."/>
        </authorList>
    </citation>
    <scope>NUCLEOTIDE SEQUENCE [LARGE SCALE GENOMIC DNA]</scope>
    <source>
        <strain evidence="3">98AG31 / pathotype 3-4-7</strain>
    </source>
</reference>
<dbReference type="AlphaFoldDB" id="F4RK66"/>
<evidence type="ECO:0000313" key="3">
    <source>
        <dbReference type="Proteomes" id="UP000001072"/>
    </source>
</evidence>
<protein>
    <recommendedName>
        <fullName evidence="1">CxC5 like cysteine cluster associated with KDZ domain-containing protein</fullName>
    </recommendedName>
</protein>
<accession>F4RK66</accession>
<dbReference type="RefSeq" id="XP_007409486.1">
    <property type="nucleotide sequence ID" value="XM_007409424.1"/>
</dbReference>
<dbReference type="KEGG" id="mlr:MELLADRAFT_85929"/>
<dbReference type="HOGENOM" id="CLU_004966_5_0_1"/>